<dbReference type="STRING" id="760192.Halhy_4772"/>
<name>F4KXU7_HALH1</name>
<dbReference type="OrthoDB" id="961570at2"/>
<dbReference type="KEGG" id="hhy:Halhy_4772"/>
<dbReference type="EMBL" id="CP002691">
    <property type="protein sequence ID" value="AEE52606.1"/>
    <property type="molecule type" value="Genomic_DNA"/>
</dbReference>
<dbReference type="HOGENOM" id="CLU_149829_1_0_10"/>
<dbReference type="InterPro" id="IPR014968">
    <property type="entry name" value="XisI"/>
</dbReference>
<sequence>MDKITQYQQIILALLQEYAAIKKTLTPGITSQLLIDRENHHYQLLSIGWHNNRFTYTIAFHFDIIDGKIWIQQNNTDALIADELVEKGVSREDIVLGFVPEKAREYSGYGMG</sequence>
<proteinExistence type="predicted"/>
<dbReference type="RefSeq" id="WP_013767144.1">
    <property type="nucleotide sequence ID" value="NC_015510.1"/>
</dbReference>
<dbReference type="InterPro" id="IPR035943">
    <property type="entry name" value="XisI-like_sf"/>
</dbReference>
<dbReference type="Gene3D" id="3.30.310.110">
    <property type="entry name" value="XisI-like"/>
    <property type="match status" value="1"/>
</dbReference>
<keyword evidence="2" id="KW-1185">Reference proteome</keyword>
<evidence type="ECO:0000313" key="2">
    <source>
        <dbReference type="Proteomes" id="UP000008461"/>
    </source>
</evidence>
<dbReference type="Pfam" id="PF08869">
    <property type="entry name" value="XisI"/>
    <property type="match status" value="1"/>
</dbReference>
<gene>
    <name evidence="1" type="ordered locus">Halhy_4772</name>
</gene>
<dbReference type="AlphaFoldDB" id="F4KXU7"/>
<dbReference type="eggNOG" id="ENOG5030PCX">
    <property type="taxonomic scope" value="Bacteria"/>
</dbReference>
<protein>
    <submittedName>
        <fullName evidence="1">XisI protein</fullName>
    </submittedName>
</protein>
<dbReference type="CDD" id="cd16382">
    <property type="entry name" value="XisI-like"/>
    <property type="match status" value="1"/>
</dbReference>
<accession>F4KXU7</accession>
<reference evidence="1 2" key="1">
    <citation type="journal article" date="2011" name="Stand. Genomic Sci.">
        <title>Complete genome sequence of Haliscomenobacter hydrossis type strain (O).</title>
        <authorList>
            <consortium name="US DOE Joint Genome Institute (JGI-PGF)"/>
            <person name="Daligault H."/>
            <person name="Lapidus A."/>
            <person name="Zeytun A."/>
            <person name="Nolan M."/>
            <person name="Lucas S."/>
            <person name="Del Rio T.G."/>
            <person name="Tice H."/>
            <person name="Cheng J.F."/>
            <person name="Tapia R."/>
            <person name="Han C."/>
            <person name="Goodwin L."/>
            <person name="Pitluck S."/>
            <person name="Liolios K."/>
            <person name="Pagani I."/>
            <person name="Ivanova N."/>
            <person name="Huntemann M."/>
            <person name="Mavromatis K."/>
            <person name="Mikhailova N."/>
            <person name="Pati A."/>
            <person name="Chen A."/>
            <person name="Palaniappan K."/>
            <person name="Land M."/>
            <person name="Hauser L."/>
            <person name="Brambilla E.M."/>
            <person name="Rohde M."/>
            <person name="Verbarg S."/>
            <person name="Goker M."/>
            <person name="Bristow J."/>
            <person name="Eisen J.A."/>
            <person name="Markowitz V."/>
            <person name="Hugenholtz P."/>
            <person name="Kyrpides N.C."/>
            <person name="Klenk H.P."/>
            <person name="Woyke T."/>
        </authorList>
    </citation>
    <scope>NUCLEOTIDE SEQUENCE [LARGE SCALE GENOMIC DNA]</scope>
    <source>
        <strain evidence="2">ATCC 27775 / DSM 1100 / LMG 10767 / O</strain>
    </source>
</reference>
<evidence type="ECO:0000313" key="1">
    <source>
        <dbReference type="EMBL" id="AEE52606.1"/>
    </source>
</evidence>
<dbReference type="SUPFAM" id="SSF143847">
    <property type="entry name" value="XisI-like"/>
    <property type="match status" value="1"/>
</dbReference>
<reference key="2">
    <citation type="submission" date="2011-04" db="EMBL/GenBank/DDBJ databases">
        <title>Complete sequence of chromosome of Haliscomenobacter hydrossis DSM 1100.</title>
        <authorList>
            <consortium name="US DOE Joint Genome Institute (JGI-PGF)"/>
            <person name="Lucas S."/>
            <person name="Han J."/>
            <person name="Lapidus A."/>
            <person name="Bruce D."/>
            <person name="Goodwin L."/>
            <person name="Pitluck S."/>
            <person name="Peters L."/>
            <person name="Kyrpides N."/>
            <person name="Mavromatis K."/>
            <person name="Ivanova N."/>
            <person name="Ovchinnikova G."/>
            <person name="Pagani I."/>
            <person name="Daligault H."/>
            <person name="Detter J.C."/>
            <person name="Han C."/>
            <person name="Land M."/>
            <person name="Hauser L."/>
            <person name="Markowitz V."/>
            <person name="Cheng J.-F."/>
            <person name="Hugenholtz P."/>
            <person name="Woyke T."/>
            <person name="Wu D."/>
            <person name="Verbarg S."/>
            <person name="Frueling A."/>
            <person name="Brambilla E."/>
            <person name="Klenk H.-P."/>
            <person name="Eisen J.A."/>
        </authorList>
    </citation>
    <scope>NUCLEOTIDE SEQUENCE</scope>
    <source>
        <strain>DSM 1100</strain>
    </source>
</reference>
<organism evidence="1 2">
    <name type="scientific">Haliscomenobacter hydrossis (strain ATCC 27775 / DSM 1100 / LMG 10767 / O)</name>
    <dbReference type="NCBI Taxonomy" id="760192"/>
    <lineage>
        <taxon>Bacteria</taxon>
        <taxon>Pseudomonadati</taxon>
        <taxon>Bacteroidota</taxon>
        <taxon>Saprospiria</taxon>
        <taxon>Saprospirales</taxon>
        <taxon>Haliscomenobacteraceae</taxon>
        <taxon>Haliscomenobacter</taxon>
    </lineage>
</organism>
<dbReference type="Proteomes" id="UP000008461">
    <property type="component" value="Chromosome"/>
</dbReference>